<dbReference type="EMBL" id="CP000552">
    <property type="protein sequence ID" value="ABM71249.1"/>
    <property type="molecule type" value="Genomic_DNA"/>
</dbReference>
<dbReference type="eggNOG" id="ENOG5030RSR">
    <property type="taxonomic scope" value="Bacteria"/>
</dbReference>
<sequence length="155" mass="18178">MGKETYQITEYVHDQVIAHCIAFGLIGTDEPKEDKNNLIDFYELESFNPPDTIQVATFFLEKTSTKKIYYYVCSFPEEPFKASHQEGYVLFSIMWLDYDKYWSRVPWYSCSASSEQPLPPLHKEAANWMLEQITKKGCWNAEADFFKMGKLEILI</sequence>
<dbReference type="OrthoDB" id="540937at2"/>
<dbReference type="RefSeq" id="WP_011819366.1">
    <property type="nucleotide sequence ID" value="NC_008817.1"/>
</dbReference>
<protein>
    <submittedName>
        <fullName evidence="1">Uncharacterized protein</fullName>
    </submittedName>
</protein>
<reference evidence="1 2" key="1">
    <citation type="journal article" date="2007" name="PLoS Genet.">
        <title>Patterns and implications of gene gain and loss in the evolution of Prochlorococcus.</title>
        <authorList>
            <person name="Kettler G.C."/>
            <person name="Martiny A.C."/>
            <person name="Huang K."/>
            <person name="Zucker J."/>
            <person name="Coleman M.L."/>
            <person name="Rodrigue S."/>
            <person name="Chen F."/>
            <person name="Lapidus A."/>
            <person name="Ferriera S."/>
            <person name="Johnson J."/>
            <person name="Steglich C."/>
            <person name="Church G.M."/>
            <person name="Richardson P."/>
            <person name="Chisholm S.W."/>
        </authorList>
    </citation>
    <scope>NUCLEOTIDE SEQUENCE [LARGE SCALE GENOMIC DNA]</scope>
    <source>
        <strain evidence="1 2">MIT 9515</strain>
    </source>
</reference>
<dbReference type="HOGENOM" id="CLU_1729749_0_0_3"/>
<gene>
    <name evidence="1" type="ordered locus">P9515_00401</name>
</gene>
<dbReference type="Proteomes" id="UP000001589">
    <property type="component" value="Chromosome"/>
</dbReference>
<organism evidence="1 2">
    <name type="scientific">Prochlorococcus marinus (strain MIT 9515)</name>
    <dbReference type="NCBI Taxonomy" id="167542"/>
    <lineage>
        <taxon>Bacteria</taxon>
        <taxon>Bacillati</taxon>
        <taxon>Cyanobacteriota</taxon>
        <taxon>Cyanophyceae</taxon>
        <taxon>Synechococcales</taxon>
        <taxon>Prochlorococcaceae</taxon>
        <taxon>Prochlorococcus</taxon>
    </lineage>
</organism>
<name>A2BTY8_PROM5</name>
<dbReference type="KEGG" id="pmc:P9515_00401"/>
<evidence type="ECO:0000313" key="1">
    <source>
        <dbReference type="EMBL" id="ABM71249.1"/>
    </source>
</evidence>
<accession>A2BTY8</accession>
<evidence type="ECO:0000313" key="2">
    <source>
        <dbReference type="Proteomes" id="UP000001589"/>
    </source>
</evidence>
<dbReference type="AlphaFoldDB" id="A2BTY8"/>
<proteinExistence type="predicted"/>
<dbReference type="GeneID" id="60201134"/>